<keyword evidence="12" id="KW-0472">Membrane</keyword>
<dbReference type="GO" id="GO:0005506">
    <property type="term" value="F:iron ion binding"/>
    <property type="evidence" value="ECO:0007669"/>
    <property type="project" value="InterPro"/>
</dbReference>
<dbReference type="OrthoDB" id="2789670at2759"/>
<sequence>MPGVSFWTWCTLSTVIAYWTWQRHRRLPLPPLLTGADKLQGARWEIYAALCKTISPIATINSVGVPVLILSTVEATLELFSKRSNFSCRPRWPMADLLGRQNNVGFQYYGERLKQSRKILNHSLNPSAVRDIWAALLEESSTGLMQRFLKSPDTFYHNVEWSVDTLIFRFTYGREPDHEYIEQAESAMNATNEALQPGKWWINTVPSLAYIPSWMPGAGFQRWARSAREKYATMIRDPFLRVQDDMASGDIPMSFVNHALQASENTSASNEIIMSAAGSLFSAGTETLVASILNIVLLLTLHPEVQERAYSELVAAIGSDRLPTLEDQMSLPYVDLIIQECQRISPPVPLVGHSNIREDTYLGYRIPKKSWVLANIWGMLHDDSNYTRPLDFDPDRFASVEGHQTPMDPRNLVYGLGRRICPGMHFANSFVFLVAAKLVACFELVPIERDGTKLPPPLQYTTGLICKPQPFMCIFKPRTHAAEILSERDEQSTVV</sequence>
<dbReference type="InterPro" id="IPR050364">
    <property type="entry name" value="Cytochrome_P450_fung"/>
</dbReference>
<evidence type="ECO:0000256" key="2">
    <source>
        <dbReference type="ARBA" id="ARBA00004167"/>
    </source>
</evidence>
<dbReference type="Gene3D" id="1.10.630.10">
    <property type="entry name" value="Cytochrome P450"/>
    <property type="match status" value="1"/>
</dbReference>
<evidence type="ECO:0000256" key="14">
    <source>
        <dbReference type="SAM" id="SignalP"/>
    </source>
</evidence>
<keyword evidence="6" id="KW-0812">Transmembrane</keyword>
<evidence type="ECO:0000256" key="8">
    <source>
        <dbReference type="ARBA" id="ARBA00022989"/>
    </source>
</evidence>
<dbReference type="SUPFAM" id="SSF48264">
    <property type="entry name" value="Cytochrome P450"/>
    <property type="match status" value="1"/>
</dbReference>
<dbReference type="AlphaFoldDB" id="A0A9P3LE26"/>
<gene>
    <name evidence="15" type="ORF">PsYK624_066780</name>
</gene>
<comment type="similarity">
    <text evidence="4">Belongs to the cytochrome P450 family.</text>
</comment>
<dbReference type="EMBL" id="BPQB01000017">
    <property type="protein sequence ID" value="GJE90537.1"/>
    <property type="molecule type" value="Genomic_DNA"/>
</dbReference>
<comment type="pathway">
    <text evidence="3">Secondary metabolite biosynthesis.</text>
</comment>
<evidence type="ECO:0000256" key="9">
    <source>
        <dbReference type="ARBA" id="ARBA00023002"/>
    </source>
</evidence>
<feature type="chain" id="PRO_5040299130" evidence="14">
    <location>
        <begin position="18"/>
        <end position="495"/>
    </location>
</feature>
<keyword evidence="5 13" id="KW-0349">Heme</keyword>
<accession>A0A9P3LE26</accession>
<evidence type="ECO:0000256" key="10">
    <source>
        <dbReference type="ARBA" id="ARBA00023004"/>
    </source>
</evidence>
<dbReference type="PANTHER" id="PTHR46300:SF7">
    <property type="entry name" value="P450, PUTATIVE (EUROFUNG)-RELATED"/>
    <property type="match status" value="1"/>
</dbReference>
<organism evidence="15 16">
    <name type="scientific">Phanerochaete sordida</name>
    <dbReference type="NCBI Taxonomy" id="48140"/>
    <lineage>
        <taxon>Eukaryota</taxon>
        <taxon>Fungi</taxon>
        <taxon>Dikarya</taxon>
        <taxon>Basidiomycota</taxon>
        <taxon>Agaricomycotina</taxon>
        <taxon>Agaricomycetes</taxon>
        <taxon>Polyporales</taxon>
        <taxon>Phanerochaetaceae</taxon>
        <taxon>Phanerochaete</taxon>
    </lineage>
</organism>
<dbReference type="Pfam" id="PF00067">
    <property type="entry name" value="p450"/>
    <property type="match status" value="1"/>
</dbReference>
<evidence type="ECO:0000256" key="4">
    <source>
        <dbReference type="ARBA" id="ARBA00010617"/>
    </source>
</evidence>
<evidence type="ECO:0000256" key="5">
    <source>
        <dbReference type="ARBA" id="ARBA00022617"/>
    </source>
</evidence>
<keyword evidence="9" id="KW-0560">Oxidoreductase</keyword>
<keyword evidence="11" id="KW-0503">Monooxygenase</keyword>
<feature type="signal peptide" evidence="14">
    <location>
        <begin position="1"/>
        <end position="17"/>
    </location>
</feature>
<evidence type="ECO:0000313" key="16">
    <source>
        <dbReference type="Proteomes" id="UP000703269"/>
    </source>
</evidence>
<comment type="cofactor">
    <cofactor evidence="1 13">
        <name>heme</name>
        <dbReference type="ChEBI" id="CHEBI:30413"/>
    </cofactor>
</comment>
<proteinExistence type="inferred from homology"/>
<dbReference type="GO" id="GO:0016020">
    <property type="term" value="C:membrane"/>
    <property type="evidence" value="ECO:0007669"/>
    <property type="project" value="UniProtKB-SubCell"/>
</dbReference>
<evidence type="ECO:0000313" key="15">
    <source>
        <dbReference type="EMBL" id="GJE90537.1"/>
    </source>
</evidence>
<evidence type="ECO:0000256" key="7">
    <source>
        <dbReference type="ARBA" id="ARBA00022723"/>
    </source>
</evidence>
<dbReference type="InterPro" id="IPR036396">
    <property type="entry name" value="Cyt_P450_sf"/>
</dbReference>
<evidence type="ECO:0000256" key="6">
    <source>
        <dbReference type="ARBA" id="ARBA00022692"/>
    </source>
</evidence>
<protein>
    <submittedName>
        <fullName evidence="15">Cytochrome P450</fullName>
    </submittedName>
</protein>
<evidence type="ECO:0000256" key="3">
    <source>
        <dbReference type="ARBA" id="ARBA00005179"/>
    </source>
</evidence>
<keyword evidence="10 13" id="KW-0408">Iron</keyword>
<evidence type="ECO:0000256" key="13">
    <source>
        <dbReference type="PIRSR" id="PIRSR602401-1"/>
    </source>
</evidence>
<evidence type="ECO:0000256" key="12">
    <source>
        <dbReference type="ARBA" id="ARBA00023136"/>
    </source>
</evidence>
<dbReference type="CDD" id="cd11065">
    <property type="entry name" value="CYP64-like"/>
    <property type="match status" value="1"/>
</dbReference>
<keyword evidence="16" id="KW-1185">Reference proteome</keyword>
<dbReference type="PRINTS" id="PR00463">
    <property type="entry name" value="EP450I"/>
</dbReference>
<keyword evidence="8" id="KW-1133">Transmembrane helix</keyword>
<dbReference type="InterPro" id="IPR001128">
    <property type="entry name" value="Cyt_P450"/>
</dbReference>
<dbReference type="GO" id="GO:0020037">
    <property type="term" value="F:heme binding"/>
    <property type="evidence" value="ECO:0007669"/>
    <property type="project" value="InterPro"/>
</dbReference>
<keyword evidence="7 13" id="KW-0479">Metal-binding</keyword>
<dbReference type="GO" id="GO:0016705">
    <property type="term" value="F:oxidoreductase activity, acting on paired donors, with incorporation or reduction of molecular oxygen"/>
    <property type="evidence" value="ECO:0007669"/>
    <property type="project" value="InterPro"/>
</dbReference>
<dbReference type="Proteomes" id="UP000703269">
    <property type="component" value="Unassembled WGS sequence"/>
</dbReference>
<comment type="caution">
    <text evidence="15">The sequence shown here is derived from an EMBL/GenBank/DDBJ whole genome shotgun (WGS) entry which is preliminary data.</text>
</comment>
<comment type="subcellular location">
    <subcellularLocation>
        <location evidence="2">Membrane</location>
        <topology evidence="2">Single-pass membrane protein</topology>
    </subcellularLocation>
</comment>
<evidence type="ECO:0000256" key="11">
    <source>
        <dbReference type="ARBA" id="ARBA00023033"/>
    </source>
</evidence>
<keyword evidence="14" id="KW-0732">Signal</keyword>
<evidence type="ECO:0000256" key="1">
    <source>
        <dbReference type="ARBA" id="ARBA00001971"/>
    </source>
</evidence>
<dbReference type="InterPro" id="IPR002401">
    <property type="entry name" value="Cyt_P450_E_grp-I"/>
</dbReference>
<feature type="binding site" description="axial binding residue" evidence="13">
    <location>
        <position position="421"/>
    </location>
    <ligand>
        <name>heme</name>
        <dbReference type="ChEBI" id="CHEBI:30413"/>
    </ligand>
    <ligandPart>
        <name>Fe</name>
        <dbReference type="ChEBI" id="CHEBI:18248"/>
    </ligandPart>
</feature>
<name>A0A9P3LE26_9APHY</name>
<dbReference type="PANTHER" id="PTHR46300">
    <property type="entry name" value="P450, PUTATIVE (EUROFUNG)-RELATED-RELATED"/>
    <property type="match status" value="1"/>
</dbReference>
<reference evidence="15 16" key="1">
    <citation type="submission" date="2021-08" db="EMBL/GenBank/DDBJ databases">
        <title>Draft Genome Sequence of Phanerochaete sordida strain YK-624.</title>
        <authorList>
            <person name="Mori T."/>
            <person name="Dohra H."/>
            <person name="Suzuki T."/>
            <person name="Kawagishi H."/>
            <person name="Hirai H."/>
        </authorList>
    </citation>
    <scope>NUCLEOTIDE SEQUENCE [LARGE SCALE GENOMIC DNA]</scope>
    <source>
        <strain evidence="15 16">YK-624</strain>
    </source>
</reference>
<dbReference type="GO" id="GO:0004497">
    <property type="term" value="F:monooxygenase activity"/>
    <property type="evidence" value="ECO:0007669"/>
    <property type="project" value="UniProtKB-KW"/>
</dbReference>